<dbReference type="GO" id="GO:0016787">
    <property type="term" value="F:hydrolase activity"/>
    <property type="evidence" value="ECO:0007669"/>
    <property type="project" value="UniProtKB-KW"/>
</dbReference>
<dbReference type="InterPro" id="IPR020084">
    <property type="entry name" value="NUDIX_hydrolase_CS"/>
</dbReference>
<proteinExistence type="predicted"/>
<dbReference type="Pfam" id="PF00293">
    <property type="entry name" value="NUDIX"/>
    <property type="match status" value="1"/>
</dbReference>
<evidence type="ECO:0000256" key="2">
    <source>
        <dbReference type="ARBA" id="ARBA00022801"/>
    </source>
</evidence>
<comment type="caution">
    <text evidence="4">The sequence shown here is derived from an EMBL/GenBank/DDBJ whole genome shotgun (WGS) entry which is preliminary data.</text>
</comment>
<dbReference type="EMBL" id="SDMQ01000001">
    <property type="protein sequence ID" value="TBT88761.1"/>
    <property type="molecule type" value="Genomic_DNA"/>
</dbReference>
<dbReference type="OrthoDB" id="9804442at2"/>
<dbReference type="PROSITE" id="PS51462">
    <property type="entry name" value="NUDIX"/>
    <property type="match status" value="1"/>
</dbReference>
<keyword evidence="2" id="KW-0378">Hydrolase</keyword>
<dbReference type="PROSITE" id="PS00893">
    <property type="entry name" value="NUDIX_BOX"/>
    <property type="match status" value="1"/>
</dbReference>
<dbReference type="Gene3D" id="3.90.79.10">
    <property type="entry name" value="Nucleoside Triphosphate Pyrophosphohydrolase"/>
    <property type="match status" value="1"/>
</dbReference>
<gene>
    <name evidence="4" type="ORF">ET989_02175</name>
</gene>
<protein>
    <submittedName>
        <fullName evidence="4">NUDIX domain-containing protein</fullName>
    </submittedName>
</protein>
<dbReference type="InterPro" id="IPR000086">
    <property type="entry name" value="NUDIX_hydrolase_dom"/>
</dbReference>
<dbReference type="PANTHER" id="PTHR43046:SF14">
    <property type="entry name" value="MUTT_NUDIX FAMILY PROTEIN"/>
    <property type="match status" value="1"/>
</dbReference>
<sequence length="147" mass="16539">MGVTEERIRNLVVGLVVRDGHVLLEEYPGDAWQGSFLRALGGGLEFGERVVEGLSREFREELDVEVEAVRSLGCLDNIFTWQGRPAHEVVHVFEVASPGFDAWPVERRVRVPDAPTQAGWWPIAELDGRDVYPDGITDIIRSLEDDR</sequence>
<dbReference type="CDD" id="cd04688">
    <property type="entry name" value="NUDIX_Hydrolase"/>
    <property type="match status" value="1"/>
</dbReference>
<dbReference type="PANTHER" id="PTHR43046">
    <property type="entry name" value="GDP-MANNOSE MANNOSYL HYDROLASE"/>
    <property type="match status" value="1"/>
</dbReference>
<evidence type="ECO:0000313" key="4">
    <source>
        <dbReference type="EMBL" id="TBT88761.1"/>
    </source>
</evidence>
<dbReference type="AlphaFoldDB" id="A0A4Q9KHH0"/>
<name>A0A4Q9KHH0_9ACTN</name>
<dbReference type="InterPro" id="IPR015797">
    <property type="entry name" value="NUDIX_hydrolase-like_dom_sf"/>
</dbReference>
<keyword evidence="5" id="KW-1185">Reference proteome</keyword>
<dbReference type="SUPFAM" id="SSF55811">
    <property type="entry name" value="Nudix"/>
    <property type="match status" value="1"/>
</dbReference>
<accession>A0A4Q9KHH0</accession>
<reference evidence="4 5" key="1">
    <citation type="submission" date="2019-01" db="EMBL/GenBank/DDBJ databases">
        <title>Lactibacter flavus gen. nov., sp. nov., a novel bacterium of the family Propionibacteriaceae isolated from raw milk and dairy products.</title>
        <authorList>
            <person name="Huptas C."/>
            <person name="Wenning M."/>
            <person name="Breitenwieser F."/>
            <person name="Doll E."/>
            <person name="Von Neubeck M."/>
            <person name="Busse H.-J."/>
            <person name="Scherer S."/>
        </authorList>
    </citation>
    <scope>NUCLEOTIDE SEQUENCE [LARGE SCALE GENOMIC DNA]</scope>
    <source>
        <strain evidence="4 5">KCTC 33808</strain>
    </source>
</reference>
<organism evidence="4 5">
    <name type="scientific">Propioniciclava sinopodophylli</name>
    <dbReference type="NCBI Taxonomy" id="1837344"/>
    <lineage>
        <taxon>Bacteria</taxon>
        <taxon>Bacillati</taxon>
        <taxon>Actinomycetota</taxon>
        <taxon>Actinomycetes</taxon>
        <taxon>Propionibacteriales</taxon>
        <taxon>Propionibacteriaceae</taxon>
        <taxon>Propioniciclava</taxon>
    </lineage>
</organism>
<dbReference type="RefSeq" id="WP_131166889.1">
    <property type="nucleotide sequence ID" value="NZ_SDMQ01000001.1"/>
</dbReference>
<feature type="domain" description="Nudix hydrolase" evidence="3">
    <location>
        <begin position="6"/>
        <end position="145"/>
    </location>
</feature>
<comment type="cofactor">
    <cofactor evidence="1">
        <name>Mg(2+)</name>
        <dbReference type="ChEBI" id="CHEBI:18420"/>
    </cofactor>
</comment>
<evidence type="ECO:0000256" key="1">
    <source>
        <dbReference type="ARBA" id="ARBA00001946"/>
    </source>
</evidence>
<evidence type="ECO:0000313" key="5">
    <source>
        <dbReference type="Proteomes" id="UP000292373"/>
    </source>
</evidence>
<dbReference type="Proteomes" id="UP000292373">
    <property type="component" value="Unassembled WGS sequence"/>
</dbReference>
<evidence type="ECO:0000259" key="3">
    <source>
        <dbReference type="PROSITE" id="PS51462"/>
    </source>
</evidence>